<evidence type="ECO:0000256" key="3">
    <source>
        <dbReference type="ARBA" id="ARBA00023242"/>
    </source>
</evidence>
<feature type="compositionally biased region" description="Acidic residues" evidence="4">
    <location>
        <begin position="239"/>
        <end position="277"/>
    </location>
</feature>
<evidence type="ECO:0000259" key="5">
    <source>
        <dbReference type="PROSITE" id="PS51504"/>
    </source>
</evidence>
<feature type="compositionally biased region" description="Basic and acidic residues" evidence="4">
    <location>
        <begin position="296"/>
        <end position="317"/>
    </location>
</feature>
<evidence type="ECO:0000313" key="7">
    <source>
        <dbReference type="Proteomes" id="UP001237642"/>
    </source>
</evidence>
<dbReference type="PANTHER" id="PTHR11467:SF109">
    <property type="entry name" value="H15 DOMAIN-CONTAINING PROTEIN"/>
    <property type="match status" value="1"/>
</dbReference>
<dbReference type="InterPro" id="IPR017956">
    <property type="entry name" value="AT_hook_DNA-bd_motif"/>
</dbReference>
<keyword evidence="7" id="KW-1185">Reference proteome</keyword>
<dbReference type="AlphaFoldDB" id="A0AAD8HW97"/>
<dbReference type="GO" id="GO:0045910">
    <property type="term" value="P:negative regulation of DNA recombination"/>
    <property type="evidence" value="ECO:0007669"/>
    <property type="project" value="TreeGrafter"/>
</dbReference>
<dbReference type="EMBL" id="JAUIZM010000007">
    <property type="protein sequence ID" value="KAK1374649.1"/>
    <property type="molecule type" value="Genomic_DNA"/>
</dbReference>
<reference evidence="6" key="2">
    <citation type="submission" date="2023-05" db="EMBL/GenBank/DDBJ databases">
        <authorList>
            <person name="Schelkunov M.I."/>
        </authorList>
    </citation>
    <scope>NUCLEOTIDE SEQUENCE</scope>
    <source>
        <strain evidence="6">Hsosn_3</strain>
        <tissue evidence="6">Leaf</tissue>
    </source>
</reference>
<evidence type="ECO:0000256" key="1">
    <source>
        <dbReference type="ARBA" id="ARBA00004123"/>
    </source>
</evidence>
<dbReference type="GO" id="GO:0030261">
    <property type="term" value="P:chromosome condensation"/>
    <property type="evidence" value="ECO:0007669"/>
    <property type="project" value="TreeGrafter"/>
</dbReference>
<feature type="region of interest" description="Disordered" evidence="4">
    <location>
        <begin position="374"/>
        <end position="509"/>
    </location>
</feature>
<name>A0AAD8HW97_9APIA</name>
<sequence>MDPKSPSEKTPENRSLLPENQENEYEEHALVKHKSIENTHCDDQVTKESKTLEAFKTKVLEFARNSRMSSEHILLIEQSFPDFFPDLHVPDHPPYAAMIHKAITKLDEAGGSTEEAISLFIRKEQNDLPWAHATLLKHHLQKLCENGDVVVTGEKCYMLNTSCVTYNRNQIEAVVRNRIVVFNPNQINASPIPSPCSSPSSSSSSSYSDYTPNAKRRKQNSAGRKYGKKRHTDRRKPESDEEYEDYKEEHSEETEEEEESEEYEDPSEEFYDTEEEVEVTEVENQLIKYKGKHTHRTEGAKKNKTEEKSEFRDEHVRVVPVKNQVNVTYNKGTKLGRGRGRPPKCPKLKTLISPKEAQMELIEKHNQVAEVAKRLKQKRGRGRPSKNIGFETQTRPEETHQLRGVLNRPKQSRERSNPPKEIGTDIDIAPKEVHKEVMKALNQATDDLKRPREKRGRGRPPKNSENDTNIGQKEGHWKVIDAHDQMDSMEKPKQKRRPGRPPKNSGGPMVVFEVHNQTTEDGMKVKQERRQERRRFRRKHERIEVNKYLDQLELTVLEEMFGRMKIQSCGDGENVCDEVFPSSPCKTCETVMEDKVKKEREEQIQSSARGVELFDKHDCAKLPERSQILEDVEKLSWTPIQLPQEGTEDDIDTNYHGQSRKSETDEYTTMKELAPSQVVNEEKQPECIGQGGPPGFEHVTTIAPLTVSNYQHEDVRQQQILVGKKQLLEAEEETSTFMELLHQQIGREKMIKIQTAIIEQEESGKIKLSSVSQMVHGLWYGK</sequence>
<reference evidence="6" key="1">
    <citation type="submission" date="2023-02" db="EMBL/GenBank/DDBJ databases">
        <title>Genome of toxic invasive species Heracleum sosnowskyi carries increased number of genes despite the absence of recent whole-genome duplications.</title>
        <authorList>
            <person name="Schelkunov M."/>
            <person name="Shtratnikova V."/>
            <person name="Makarenko M."/>
            <person name="Klepikova A."/>
            <person name="Omelchenko D."/>
            <person name="Novikova G."/>
            <person name="Obukhova E."/>
            <person name="Bogdanov V."/>
            <person name="Penin A."/>
            <person name="Logacheva M."/>
        </authorList>
    </citation>
    <scope>NUCLEOTIDE SEQUENCE</scope>
    <source>
        <strain evidence="6">Hsosn_3</strain>
        <tissue evidence="6">Leaf</tissue>
    </source>
</reference>
<dbReference type="PROSITE" id="PS51504">
    <property type="entry name" value="H15"/>
    <property type="match status" value="1"/>
</dbReference>
<comment type="subcellular location">
    <subcellularLocation>
        <location evidence="1">Nucleus</location>
    </subcellularLocation>
</comment>
<evidence type="ECO:0000256" key="2">
    <source>
        <dbReference type="ARBA" id="ARBA00023125"/>
    </source>
</evidence>
<feature type="domain" description="H15" evidence="5">
    <location>
        <begin position="91"/>
        <end position="161"/>
    </location>
</feature>
<dbReference type="Gene3D" id="1.10.10.10">
    <property type="entry name" value="Winged helix-like DNA-binding domain superfamily/Winged helix DNA-binding domain"/>
    <property type="match status" value="1"/>
</dbReference>
<dbReference type="InterPro" id="IPR036388">
    <property type="entry name" value="WH-like_DNA-bd_sf"/>
</dbReference>
<dbReference type="SMART" id="SM00384">
    <property type="entry name" value="AT_hook"/>
    <property type="match status" value="4"/>
</dbReference>
<feature type="compositionally biased region" description="Basic residues" evidence="4">
    <location>
        <begin position="451"/>
        <end position="460"/>
    </location>
</feature>
<dbReference type="GO" id="GO:0006334">
    <property type="term" value="P:nucleosome assembly"/>
    <property type="evidence" value="ECO:0007669"/>
    <property type="project" value="InterPro"/>
</dbReference>
<dbReference type="InterPro" id="IPR005818">
    <property type="entry name" value="Histone_H1/H5_H15"/>
</dbReference>
<protein>
    <recommendedName>
        <fullName evidence="5">H15 domain-containing protein</fullName>
    </recommendedName>
</protein>
<feature type="compositionally biased region" description="Basic residues" evidence="4">
    <location>
        <begin position="374"/>
        <end position="384"/>
    </location>
</feature>
<dbReference type="SMART" id="SM00526">
    <property type="entry name" value="H15"/>
    <property type="match status" value="1"/>
</dbReference>
<dbReference type="GO" id="GO:0005730">
    <property type="term" value="C:nucleolus"/>
    <property type="evidence" value="ECO:0007669"/>
    <property type="project" value="TreeGrafter"/>
</dbReference>
<dbReference type="PRINTS" id="PR00929">
    <property type="entry name" value="ATHOOK"/>
</dbReference>
<feature type="region of interest" description="Disordered" evidence="4">
    <location>
        <begin position="290"/>
        <end position="318"/>
    </location>
</feature>
<comment type="caution">
    <text evidence="6">The sequence shown here is derived from an EMBL/GenBank/DDBJ whole genome shotgun (WGS) entry which is preliminary data.</text>
</comment>
<feature type="compositionally biased region" description="Basic residues" evidence="4">
    <location>
        <begin position="214"/>
        <end position="234"/>
    </location>
</feature>
<dbReference type="Pfam" id="PF00538">
    <property type="entry name" value="Linker_histone"/>
    <property type="match status" value="1"/>
</dbReference>
<dbReference type="SUPFAM" id="SSF46785">
    <property type="entry name" value="Winged helix' DNA-binding domain"/>
    <property type="match status" value="1"/>
</dbReference>
<evidence type="ECO:0000256" key="4">
    <source>
        <dbReference type="SAM" id="MobiDB-lite"/>
    </source>
</evidence>
<keyword evidence="3" id="KW-0539">Nucleus</keyword>
<feature type="region of interest" description="Disordered" evidence="4">
    <location>
        <begin position="1"/>
        <end position="22"/>
    </location>
</feature>
<dbReference type="GO" id="GO:0031492">
    <property type="term" value="F:nucleosomal DNA binding"/>
    <property type="evidence" value="ECO:0007669"/>
    <property type="project" value="TreeGrafter"/>
</dbReference>
<feature type="compositionally biased region" description="Basic and acidic residues" evidence="4">
    <location>
        <begin position="473"/>
        <end position="492"/>
    </location>
</feature>
<proteinExistence type="predicted"/>
<feature type="compositionally biased region" description="Basic and acidic residues" evidence="4">
    <location>
        <begin position="1"/>
        <end position="12"/>
    </location>
</feature>
<accession>A0AAD8HW97</accession>
<feature type="region of interest" description="Disordered" evidence="4">
    <location>
        <begin position="186"/>
        <end position="277"/>
    </location>
</feature>
<feature type="compositionally biased region" description="Basic and acidic residues" evidence="4">
    <location>
        <begin position="428"/>
        <end position="438"/>
    </location>
</feature>
<dbReference type="GO" id="GO:0003690">
    <property type="term" value="F:double-stranded DNA binding"/>
    <property type="evidence" value="ECO:0007669"/>
    <property type="project" value="TreeGrafter"/>
</dbReference>
<dbReference type="GO" id="GO:0000786">
    <property type="term" value="C:nucleosome"/>
    <property type="evidence" value="ECO:0007669"/>
    <property type="project" value="InterPro"/>
</dbReference>
<dbReference type="Proteomes" id="UP001237642">
    <property type="component" value="Unassembled WGS sequence"/>
</dbReference>
<gene>
    <name evidence="6" type="ORF">POM88_030842</name>
</gene>
<dbReference type="InterPro" id="IPR036390">
    <property type="entry name" value="WH_DNA-bd_sf"/>
</dbReference>
<feature type="region of interest" description="Disordered" evidence="4">
    <location>
        <begin position="644"/>
        <end position="667"/>
    </location>
</feature>
<evidence type="ECO:0000313" key="6">
    <source>
        <dbReference type="EMBL" id="KAK1374649.1"/>
    </source>
</evidence>
<feature type="compositionally biased region" description="Low complexity" evidence="4">
    <location>
        <begin position="195"/>
        <end position="208"/>
    </location>
</feature>
<organism evidence="6 7">
    <name type="scientific">Heracleum sosnowskyi</name>
    <dbReference type="NCBI Taxonomy" id="360622"/>
    <lineage>
        <taxon>Eukaryota</taxon>
        <taxon>Viridiplantae</taxon>
        <taxon>Streptophyta</taxon>
        <taxon>Embryophyta</taxon>
        <taxon>Tracheophyta</taxon>
        <taxon>Spermatophyta</taxon>
        <taxon>Magnoliopsida</taxon>
        <taxon>eudicotyledons</taxon>
        <taxon>Gunneridae</taxon>
        <taxon>Pentapetalae</taxon>
        <taxon>asterids</taxon>
        <taxon>campanulids</taxon>
        <taxon>Apiales</taxon>
        <taxon>Apiaceae</taxon>
        <taxon>Apioideae</taxon>
        <taxon>apioid superclade</taxon>
        <taxon>Tordylieae</taxon>
        <taxon>Tordyliinae</taxon>
        <taxon>Heracleum</taxon>
    </lineage>
</organism>
<keyword evidence="2" id="KW-0238">DNA-binding</keyword>
<dbReference type="PANTHER" id="PTHR11467">
    <property type="entry name" value="HISTONE H1"/>
    <property type="match status" value="1"/>
</dbReference>